<keyword evidence="3" id="KW-1185">Reference proteome</keyword>
<gene>
    <name evidence="2" type="ORF">RhiirA4_489421</name>
</gene>
<dbReference type="OrthoDB" id="2468313at2759"/>
<proteinExistence type="predicted"/>
<evidence type="ECO:0000313" key="3">
    <source>
        <dbReference type="Proteomes" id="UP000234323"/>
    </source>
</evidence>
<feature type="compositionally biased region" description="Basic and acidic residues" evidence="1">
    <location>
        <begin position="36"/>
        <end position="57"/>
    </location>
</feature>
<name>A0A2I1HUR1_9GLOM</name>
<dbReference type="VEuPathDB" id="FungiDB:RhiirA1_402354"/>
<comment type="caution">
    <text evidence="2">The sequence shown here is derived from an EMBL/GenBank/DDBJ whole genome shotgun (WGS) entry which is preliminary data.</text>
</comment>
<protein>
    <submittedName>
        <fullName evidence="2">Uncharacterized protein</fullName>
    </submittedName>
</protein>
<feature type="region of interest" description="Disordered" evidence="1">
    <location>
        <begin position="36"/>
        <end position="106"/>
    </location>
</feature>
<organism evidence="2 3">
    <name type="scientific">Rhizophagus irregularis</name>
    <dbReference type="NCBI Taxonomy" id="588596"/>
    <lineage>
        <taxon>Eukaryota</taxon>
        <taxon>Fungi</taxon>
        <taxon>Fungi incertae sedis</taxon>
        <taxon>Mucoromycota</taxon>
        <taxon>Glomeromycotina</taxon>
        <taxon>Glomeromycetes</taxon>
        <taxon>Glomerales</taxon>
        <taxon>Glomeraceae</taxon>
        <taxon>Rhizophagus</taxon>
    </lineage>
</organism>
<sequence length="106" mass="12439">MSNQQKLEVKRRTKVRPKILCPCKLCNSKIIDSRTRSIHINEENRLEDSVTKIMESRRKNRRKNSSSNPKNHPESASVKIRSDDPDDIEPSQDLRRDEDVIIDQDQ</sequence>
<dbReference type="AlphaFoldDB" id="A0A2I1HUR1"/>
<evidence type="ECO:0000256" key="1">
    <source>
        <dbReference type="SAM" id="MobiDB-lite"/>
    </source>
</evidence>
<dbReference type="VEuPathDB" id="FungiDB:FUN_006647"/>
<dbReference type="Proteomes" id="UP000234323">
    <property type="component" value="Unassembled WGS sequence"/>
</dbReference>
<evidence type="ECO:0000313" key="2">
    <source>
        <dbReference type="EMBL" id="PKY62625.1"/>
    </source>
</evidence>
<accession>A0A2I1HUR1</accession>
<reference evidence="2 3" key="1">
    <citation type="submission" date="2015-10" db="EMBL/GenBank/DDBJ databases">
        <title>Genome analyses suggest a sexual origin of heterokaryosis in a supposedly ancient asexual fungus.</title>
        <authorList>
            <person name="Ropars J."/>
            <person name="Sedzielewska K."/>
            <person name="Noel J."/>
            <person name="Charron P."/>
            <person name="Farinelli L."/>
            <person name="Marton T."/>
            <person name="Kruger M."/>
            <person name="Pelin A."/>
            <person name="Brachmann A."/>
            <person name="Corradi N."/>
        </authorList>
    </citation>
    <scope>NUCLEOTIDE SEQUENCE [LARGE SCALE GENOMIC DNA]</scope>
    <source>
        <strain evidence="2 3">A4</strain>
    </source>
</reference>
<dbReference type="EMBL" id="LLXI01007559">
    <property type="protein sequence ID" value="PKY62625.1"/>
    <property type="molecule type" value="Genomic_DNA"/>
</dbReference>